<dbReference type="InterPro" id="IPR000101">
    <property type="entry name" value="GGT_peptidase"/>
</dbReference>
<evidence type="ECO:0000256" key="5">
    <source>
        <dbReference type="ARBA" id="ARBA00022801"/>
    </source>
</evidence>
<evidence type="ECO:0000256" key="9">
    <source>
        <dbReference type="PIRSR" id="PIRSR600101-1"/>
    </source>
</evidence>
<dbReference type="UniPathway" id="UPA00204"/>
<dbReference type="GO" id="GO:0006750">
    <property type="term" value="P:glutathione biosynthetic process"/>
    <property type="evidence" value="ECO:0007669"/>
    <property type="project" value="UniProtKB-KW"/>
</dbReference>
<evidence type="ECO:0000256" key="2">
    <source>
        <dbReference type="ARBA" id="ARBA00001089"/>
    </source>
</evidence>
<dbReference type="EMBL" id="NKTX01000023">
    <property type="protein sequence ID" value="PYD81676.1"/>
    <property type="molecule type" value="Genomic_DNA"/>
</dbReference>
<dbReference type="Proteomes" id="UP000247417">
    <property type="component" value="Unassembled WGS sequence"/>
</dbReference>
<dbReference type="EC" id="3.4.19.13" evidence="11"/>
<comment type="catalytic activity">
    <reaction evidence="1 11">
        <text>an S-substituted glutathione + H2O = an S-substituted L-cysteinylglycine + L-glutamate</text>
        <dbReference type="Rhea" id="RHEA:59468"/>
        <dbReference type="ChEBI" id="CHEBI:15377"/>
        <dbReference type="ChEBI" id="CHEBI:29985"/>
        <dbReference type="ChEBI" id="CHEBI:90779"/>
        <dbReference type="ChEBI" id="CHEBI:143103"/>
        <dbReference type="EC" id="3.4.19.13"/>
    </reaction>
</comment>
<dbReference type="OrthoDB" id="9781342at2"/>
<evidence type="ECO:0000256" key="8">
    <source>
        <dbReference type="ARBA" id="ARBA00047417"/>
    </source>
</evidence>
<feature type="binding site" evidence="10">
    <location>
        <position position="497"/>
    </location>
    <ligand>
        <name>L-glutamate</name>
        <dbReference type="ChEBI" id="CHEBI:29985"/>
    </ligand>
</feature>
<dbReference type="PANTHER" id="PTHR43199:SF1">
    <property type="entry name" value="GLUTATHIONE HYDROLASE PROENZYME"/>
    <property type="match status" value="1"/>
</dbReference>
<keyword evidence="11" id="KW-0317">Glutathione biosynthesis</keyword>
<comment type="caution">
    <text evidence="12">The sequence shown here is derived from an EMBL/GenBank/DDBJ whole genome shotgun (WGS) entry which is preliminary data.</text>
</comment>
<gene>
    <name evidence="12" type="primary">ggt</name>
    <name evidence="12" type="ORF">CFR80_10380</name>
</gene>
<evidence type="ECO:0000256" key="6">
    <source>
        <dbReference type="ARBA" id="ARBA00023145"/>
    </source>
</evidence>
<dbReference type="InterPro" id="IPR051792">
    <property type="entry name" value="GGT_bact"/>
</dbReference>
<reference evidence="12 13" key="1">
    <citation type="submission" date="2017-07" db="EMBL/GenBank/DDBJ databases">
        <title>A draft genome sequence of Komagataeibacter oboediens LMG 18849.</title>
        <authorList>
            <person name="Skraban J."/>
            <person name="Cleenwerck I."/>
            <person name="Vandamme P."/>
            <person name="Trcek J."/>
        </authorList>
    </citation>
    <scope>NUCLEOTIDE SEQUENCE [LARGE SCALE GENOMIC DNA]</scope>
    <source>
        <strain evidence="12 13">LMG 18849</strain>
    </source>
</reference>
<dbReference type="Gene3D" id="3.60.20.40">
    <property type="match status" value="1"/>
</dbReference>
<dbReference type="InterPro" id="IPR043137">
    <property type="entry name" value="GGT_ssub_C"/>
</dbReference>
<evidence type="ECO:0000256" key="10">
    <source>
        <dbReference type="PIRSR" id="PIRSR600101-2"/>
    </source>
</evidence>
<name>A0A318QQ70_9PROT</name>
<feature type="binding site" evidence="10">
    <location>
        <begin position="428"/>
        <end position="430"/>
    </location>
    <ligand>
        <name>L-glutamate</name>
        <dbReference type="ChEBI" id="CHEBI:29985"/>
    </ligand>
</feature>
<sequence>MKVADSNMQASAARPSPFIRSQKKRLVASAVGAVMLIIGSGTPGRAQDTGDTARARHFMVATANPMASHAASVVLEHGGNAVDAAIAGQMVLAVVEPQASGLGGGSAIMYWDKGSRKLDFYDGLASAPASVPQDYAHDASGQRLPTDALERSGRVVAVPGTLRTLALLHARYGRLPWADLFTDAIRLARDGFPLPGYLHLVLTERPELSRLPAFAQYFDDRGHPLPQATTLHNEALAQTLEHVAKDGAEYLYKPEFATKIGAAVATWAYPGKIVPSDLAGYRVRERAPLCITAFGRRICSAAPPVAGGLSVLQQLAILDRLNIGHYAPGSVEAAHLLLEASRLAEADRRKYAADPDFVPVATAQLLDPAYLDSRAALVSDSRAMDRVAPGTLTQHAFAQPVSDAMTVPATTHLAIRDSKGNALSFTTTINLNFGADIIVDGVVLNNAITNFATRPVVDGQTVANIAAPGKRPITTMAPTIVFGKDGQPEVIIGAGGGARIIDSVVQTLVGYLAWGQNIRTAIEQPRIGAQNRGQELERGTAAAGLEKSLRDMGHKPKIAVMNAAVQAITVGPDGMQGWGDPHRDGVAMGQ</sequence>
<keyword evidence="7 11" id="KW-0012">Acyltransferase</keyword>
<protein>
    <recommendedName>
        <fullName evidence="11">Glutathione hydrolase proenzyme</fullName>
        <ecNumber evidence="11">2.3.2.2</ecNumber>
        <ecNumber evidence="11">3.4.19.13</ecNumber>
    </recommendedName>
    <component>
        <recommendedName>
            <fullName evidence="11">Glutathione hydrolase large chain</fullName>
        </recommendedName>
    </component>
    <component>
        <recommendedName>
            <fullName evidence="11">Glutathione hydrolase small chain</fullName>
        </recommendedName>
    </component>
</protein>
<comment type="catalytic activity">
    <reaction evidence="2 11">
        <text>glutathione + H2O = L-cysteinylglycine + L-glutamate</text>
        <dbReference type="Rhea" id="RHEA:28807"/>
        <dbReference type="ChEBI" id="CHEBI:15377"/>
        <dbReference type="ChEBI" id="CHEBI:29985"/>
        <dbReference type="ChEBI" id="CHEBI:57925"/>
        <dbReference type="ChEBI" id="CHEBI:61694"/>
        <dbReference type="EC" id="3.4.19.13"/>
    </reaction>
</comment>
<comment type="PTM">
    <text evidence="11">Cleaved by autocatalysis into a large and a small subunit.</text>
</comment>
<dbReference type="NCBIfam" id="TIGR00066">
    <property type="entry name" value="g_glut_trans"/>
    <property type="match status" value="1"/>
</dbReference>
<keyword evidence="4 11" id="KW-0808">Transferase</keyword>
<proteinExistence type="inferred from homology"/>
<comment type="catalytic activity">
    <reaction evidence="8 11">
        <text>an N-terminal (5-L-glutamyl)-[peptide] + an alpha-amino acid = 5-L-glutamyl amino acid + an N-terminal L-alpha-aminoacyl-[peptide]</text>
        <dbReference type="Rhea" id="RHEA:23904"/>
        <dbReference type="Rhea" id="RHEA-COMP:9780"/>
        <dbReference type="Rhea" id="RHEA-COMP:9795"/>
        <dbReference type="ChEBI" id="CHEBI:77644"/>
        <dbReference type="ChEBI" id="CHEBI:78597"/>
        <dbReference type="ChEBI" id="CHEBI:78599"/>
        <dbReference type="ChEBI" id="CHEBI:78608"/>
        <dbReference type="EC" id="2.3.2.2"/>
    </reaction>
</comment>
<evidence type="ECO:0000256" key="11">
    <source>
        <dbReference type="RuleBase" id="RU368036"/>
    </source>
</evidence>
<dbReference type="GO" id="GO:0006751">
    <property type="term" value="P:glutathione catabolic process"/>
    <property type="evidence" value="ECO:0007669"/>
    <property type="project" value="UniProtKB-UniRule"/>
</dbReference>
<dbReference type="PRINTS" id="PR01210">
    <property type="entry name" value="GGTRANSPTASE"/>
</dbReference>
<comment type="similarity">
    <text evidence="3 11">Belongs to the gamma-glutamyltransferase family.</text>
</comment>
<dbReference type="AlphaFoldDB" id="A0A318QQ70"/>
<dbReference type="Gene3D" id="1.10.246.130">
    <property type="match status" value="1"/>
</dbReference>
<dbReference type="STRING" id="940286.GCA_000227565_02085"/>
<dbReference type="InterPro" id="IPR043138">
    <property type="entry name" value="GGT_lsub"/>
</dbReference>
<organism evidence="12 13">
    <name type="scientific">Komagataeibacter oboediens</name>
    <dbReference type="NCBI Taxonomy" id="65958"/>
    <lineage>
        <taxon>Bacteria</taxon>
        <taxon>Pseudomonadati</taxon>
        <taxon>Pseudomonadota</taxon>
        <taxon>Alphaproteobacteria</taxon>
        <taxon>Acetobacterales</taxon>
        <taxon>Acetobacteraceae</taxon>
        <taxon>Komagataeibacter</taxon>
    </lineage>
</organism>
<dbReference type="GO" id="GO:0103068">
    <property type="term" value="F:leukotriene C4 gamma-glutamyl transferase activity"/>
    <property type="evidence" value="ECO:0007669"/>
    <property type="project" value="UniProtKB-EC"/>
</dbReference>
<evidence type="ECO:0000256" key="7">
    <source>
        <dbReference type="ARBA" id="ARBA00023315"/>
    </source>
</evidence>
<evidence type="ECO:0000313" key="13">
    <source>
        <dbReference type="Proteomes" id="UP000247417"/>
    </source>
</evidence>
<dbReference type="SUPFAM" id="SSF56235">
    <property type="entry name" value="N-terminal nucleophile aminohydrolases (Ntn hydrolases)"/>
    <property type="match status" value="1"/>
</dbReference>
<keyword evidence="5 11" id="KW-0378">Hydrolase</keyword>
<dbReference type="EC" id="2.3.2.2" evidence="11"/>
<dbReference type="Pfam" id="PF01019">
    <property type="entry name" value="G_glu_transpept"/>
    <property type="match status" value="1"/>
</dbReference>
<evidence type="ECO:0000256" key="3">
    <source>
        <dbReference type="ARBA" id="ARBA00009381"/>
    </source>
</evidence>
<dbReference type="PANTHER" id="PTHR43199">
    <property type="entry name" value="GLUTATHIONE HYDROLASE"/>
    <property type="match status" value="1"/>
</dbReference>
<feature type="active site" description="Nucleophile" evidence="9">
    <location>
        <position position="410"/>
    </location>
</feature>
<dbReference type="InterPro" id="IPR029055">
    <property type="entry name" value="Ntn_hydrolases_N"/>
</dbReference>
<keyword evidence="6 11" id="KW-0865">Zymogen</keyword>
<evidence type="ECO:0000313" key="12">
    <source>
        <dbReference type="EMBL" id="PYD81676.1"/>
    </source>
</evidence>
<accession>A0A318QQ70</accession>
<feature type="binding site" evidence="10">
    <location>
        <begin position="474"/>
        <end position="475"/>
    </location>
    <ligand>
        <name>L-glutamate</name>
        <dbReference type="ChEBI" id="CHEBI:29985"/>
    </ligand>
</feature>
<comment type="pathway">
    <text evidence="11">Sulfur metabolism; glutathione metabolism.</text>
</comment>
<evidence type="ECO:0000256" key="1">
    <source>
        <dbReference type="ARBA" id="ARBA00001049"/>
    </source>
</evidence>
<dbReference type="GO" id="GO:0036374">
    <property type="term" value="F:glutathione hydrolase activity"/>
    <property type="evidence" value="ECO:0007669"/>
    <property type="project" value="UniProtKB-UniRule"/>
</dbReference>
<evidence type="ECO:0000256" key="4">
    <source>
        <dbReference type="ARBA" id="ARBA00022679"/>
    </source>
</evidence>
<comment type="subunit">
    <text evidence="11">This enzyme consists of two polypeptide chains, which are synthesized in precursor form from a single polypeptide.</text>
</comment>